<organism evidence="1 2">
    <name type="scientific">Sphingomonas trueperi</name>
    <dbReference type="NCBI Taxonomy" id="53317"/>
    <lineage>
        <taxon>Bacteria</taxon>
        <taxon>Pseudomonadati</taxon>
        <taxon>Pseudomonadota</taxon>
        <taxon>Alphaproteobacteria</taxon>
        <taxon>Sphingomonadales</taxon>
        <taxon>Sphingomonadaceae</taxon>
        <taxon>Sphingomonas</taxon>
    </lineage>
</organism>
<keyword evidence="2" id="KW-1185">Reference proteome</keyword>
<dbReference type="AlphaFoldDB" id="A0A7X5Y3N6"/>
<dbReference type="EMBL" id="JAATJB010000023">
    <property type="protein sequence ID" value="NJB99882.1"/>
    <property type="molecule type" value="Genomic_DNA"/>
</dbReference>
<dbReference type="RefSeq" id="WP_167713129.1">
    <property type="nucleotide sequence ID" value="NZ_BAAADY010000034.1"/>
</dbReference>
<accession>A0A7X5Y3N6</accession>
<name>A0A7X5Y3N6_9SPHN</name>
<reference evidence="1 2" key="1">
    <citation type="submission" date="2020-03" db="EMBL/GenBank/DDBJ databases">
        <title>Genomic Encyclopedia of Type Strains, Phase IV (KMG-IV): sequencing the most valuable type-strain genomes for metagenomic binning, comparative biology and taxonomic classification.</title>
        <authorList>
            <person name="Goeker M."/>
        </authorList>
    </citation>
    <scope>NUCLEOTIDE SEQUENCE [LARGE SCALE GENOMIC DNA]</scope>
    <source>
        <strain evidence="1 2">DSM 7225</strain>
    </source>
</reference>
<dbReference type="Proteomes" id="UP000531251">
    <property type="component" value="Unassembled WGS sequence"/>
</dbReference>
<gene>
    <name evidence="1" type="ORF">GGR89_004228</name>
</gene>
<sequence length="120" mass="13641">MKVAAGENWCELSPIGAHRRPTGMVRYAIWEYRDAMGVHRIPCSIVAHLRAGYDFTDWRRSRSTSGLLRVAIHCNVADHSGALTETGLAVRRALQLRPGMRDGWETPHGLKRRRFAEMRS</sequence>
<protein>
    <submittedName>
        <fullName evidence="1">Uncharacterized protein</fullName>
    </submittedName>
</protein>
<evidence type="ECO:0000313" key="1">
    <source>
        <dbReference type="EMBL" id="NJB99882.1"/>
    </source>
</evidence>
<evidence type="ECO:0000313" key="2">
    <source>
        <dbReference type="Proteomes" id="UP000531251"/>
    </source>
</evidence>
<comment type="caution">
    <text evidence="1">The sequence shown here is derived from an EMBL/GenBank/DDBJ whole genome shotgun (WGS) entry which is preliminary data.</text>
</comment>
<proteinExistence type="predicted"/>